<dbReference type="InterPro" id="IPR016163">
    <property type="entry name" value="Ald_DH_C"/>
</dbReference>
<dbReference type="EMBL" id="ML978075">
    <property type="protein sequence ID" value="KAF2010898.1"/>
    <property type="molecule type" value="Genomic_DNA"/>
</dbReference>
<protein>
    <recommendedName>
        <fullName evidence="4">aldehyde dehydrogenase (NAD(+))</fullName>
        <ecNumber evidence="4">1.2.1.3</ecNumber>
    </recommendedName>
</protein>
<evidence type="ECO:0000313" key="9">
    <source>
        <dbReference type="EMBL" id="KAF2010898.1"/>
    </source>
</evidence>
<dbReference type="CDD" id="cd07102">
    <property type="entry name" value="ALDH_EDX86601"/>
    <property type="match status" value="1"/>
</dbReference>
<dbReference type="InterPro" id="IPR016161">
    <property type="entry name" value="Ald_DH/histidinol_DH"/>
</dbReference>
<evidence type="ECO:0000259" key="8">
    <source>
        <dbReference type="Pfam" id="PF00171"/>
    </source>
</evidence>
<dbReference type="OrthoDB" id="310895at2759"/>
<dbReference type="InterPro" id="IPR015590">
    <property type="entry name" value="Aldehyde_DH_dom"/>
</dbReference>
<evidence type="ECO:0000256" key="6">
    <source>
        <dbReference type="PROSITE-ProRule" id="PRU10007"/>
    </source>
</evidence>
<dbReference type="InterPro" id="IPR016162">
    <property type="entry name" value="Ald_DH_N"/>
</dbReference>
<dbReference type="PROSITE" id="PS00687">
    <property type="entry name" value="ALDEHYDE_DEHYDR_GLU"/>
    <property type="match status" value="1"/>
</dbReference>
<organism evidence="9 10">
    <name type="scientific">Aaosphaeria arxii CBS 175.79</name>
    <dbReference type="NCBI Taxonomy" id="1450172"/>
    <lineage>
        <taxon>Eukaryota</taxon>
        <taxon>Fungi</taxon>
        <taxon>Dikarya</taxon>
        <taxon>Ascomycota</taxon>
        <taxon>Pezizomycotina</taxon>
        <taxon>Dothideomycetes</taxon>
        <taxon>Pleosporomycetidae</taxon>
        <taxon>Pleosporales</taxon>
        <taxon>Pleosporales incertae sedis</taxon>
        <taxon>Aaosphaeria</taxon>
    </lineage>
</organism>
<reference evidence="9" key="1">
    <citation type="journal article" date="2020" name="Stud. Mycol.">
        <title>101 Dothideomycetes genomes: a test case for predicting lifestyles and emergence of pathogens.</title>
        <authorList>
            <person name="Haridas S."/>
            <person name="Albert R."/>
            <person name="Binder M."/>
            <person name="Bloem J."/>
            <person name="Labutti K."/>
            <person name="Salamov A."/>
            <person name="Andreopoulos B."/>
            <person name="Baker S."/>
            <person name="Barry K."/>
            <person name="Bills G."/>
            <person name="Bluhm B."/>
            <person name="Cannon C."/>
            <person name="Castanera R."/>
            <person name="Culley D."/>
            <person name="Daum C."/>
            <person name="Ezra D."/>
            <person name="Gonzalez J."/>
            <person name="Henrissat B."/>
            <person name="Kuo A."/>
            <person name="Liang C."/>
            <person name="Lipzen A."/>
            <person name="Lutzoni F."/>
            <person name="Magnuson J."/>
            <person name="Mondo S."/>
            <person name="Nolan M."/>
            <person name="Ohm R."/>
            <person name="Pangilinan J."/>
            <person name="Park H.-J."/>
            <person name="Ramirez L."/>
            <person name="Alfaro M."/>
            <person name="Sun H."/>
            <person name="Tritt A."/>
            <person name="Yoshinaga Y."/>
            <person name="Zwiers L.-H."/>
            <person name="Turgeon B."/>
            <person name="Goodwin S."/>
            <person name="Spatafora J."/>
            <person name="Crous P."/>
            <person name="Grigoriev I."/>
        </authorList>
    </citation>
    <scope>NUCLEOTIDE SEQUENCE</scope>
    <source>
        <strain evidence="9">CBS 175.79</strain>
    </source>
</reference>
<proteinExistence type="inferred from homology"/>
<dbReference type="Proteomes" id="UP000799778">
    <property type="component" value="Unassembled WGS sequence"/>
</dbReference>
<evidence type="ECO:0000256" key="5">
    <source>
        <dbReference type="ARBA" id="ARBA00049194"/>
    </source>
</evidence>
<dbReference type="RefSeq" id="XP_033379237.1">
    <property type="nucleotide sequence ID" value="XM_033533264.1"/>
</dbReference>
<keyword evidence="10" id="KW-1185">Reference proteome</keyword>
<dbReference type="InterPro" id="IPR016160">
    <property type="entry name" value="Ald_DH_CS_CYS"/>
</dbReference>
<evidence type="ECO:0000256" key="7">
    <source>
        <dbReference type="RuleBase" id="RU003345"/>
    </source>
</evidence>
<dbReference type="PROSITE" id="PS00070">
    <property type="entry name" value="ALDEHYDE_DEHYDR_CYS"/>
    <property type="match status" value="1"/>
</dbReference>
<dbReference type="EC" id="1.2.1.3" evidence="4"/>
<feature type="active site" evidence="6">
    <location>
        <position position="233"/>
    </location>
</feature>
<evidence type="ECO:0000313" key="10">
    <source>
        <dbReference type="Proteomes" id="UP000799778"/>
    </source>
</evidence>
<keyword evidence="3 7" id="KW-0560">Oxidoreductase</keyword>
<keyword evidence="2" id="KW-0521">NADP</keyword>
<dbReference type="Gene3D" id="3.40.605.10">
    <property type="entry name" value="Aldehyde Dehydrogenase, Chain A, domain 1"/>
    <property type="match status" value="1"/>
</dbReference>
<dbReference type="AlphaFoldDB" id="A0A6A5XD30"/>
<evidence type="ECO:0000256" key="3">
    <source>
        <dbReference type="ARBA" id="ARBA00023002"/>
    </source>
</evidence>
<comment type="similarity">
    <text evidence="1 7">Belongs to the aldehyde dehydrogenase family.</text>
</comment>
<dbReference type="GeneID" id="54290661"/>
<comment type="catalytic activity">
    <reaction evidence="5">
        <text>an aldehyde + NAD(+) + H2O = a carboxylate + NADH + 2 H(+)</text>
        <dbReference type="Rhea" id="RHEA:16185"/>
        <dbReference type="ChEBI" id="CHEBI:15377"/>
        <dbReference type="ChEBI" id="CHEBI:15378"/>
        <dbReference type="ChEBI" id="CHEBI:17478"/>
        <dbReference type="ChEBI" id="CHEBI:29067"/>
        <dbReference type="ChEBI" id="CHEBI:57540"/>
        <dbReference type="ChEBI" id="CHEBI:57945"/>
        <dbReference type="EC" id="1.2.1.3"/>
    </reaction>
</comment>
<dbReference type="InterPro" id="IPR029510">
    <property type="entry name" value="Ald_DH_CS_GLU"/>
</dbReference>
<dbReference type="FunFam" id="3.40.605.10:FF:000012">
    <property type="entry name" value="NAD-dependent succinate-semialdehyde dehydrogenase"/>
    <property type="match status" value="1"/>
</dbReference>
<evidence type="ECO:0000256" key="4">
    <source>
        <dbReference type="ARBA" id="ARBA00024226"/>
    </source>
</evidence>
<dbReference type="GO" id="GO:0004029">
    <property type="term" value="F:aldehyde dehydrogenase (NAD+) activity"/>
    <property type="evidence" value="ECO:0007669"/>
    <property type="project" value="UniProtKB-EC"/>
</dbReference>
<evidence type="ECO:0000256" key="2">
    <source>
        <dbReference type="ARBA" id="ARBA00022857"/>
    </source>
</evidence>
<dbReference type="SUPFAM" id="SSF53720">
    <property type="entry name" value="ALDH-like"/>
    <property type="match status" value="1"/>
</dbReference>
<sequence length="467" mass="50643">MTSEIIKTVSPATGEVIISNNGTTLSDSQRIAKSSAKAFATWKATPFAQRKSLVSKALVIIQERKEQLGHELTTQMGRPIRYSAKEIETMQKRADYLLDIAEEALQQIPGRPENGFTRYITKQPVGPTLIVFAWNFPYLIIVNSLIPALLAGNTVVLKPSPQTPLIGESLCEIFTEAGLPKDVLQVIHTGNPETLKKLVAIPEFQLITFTGSTAVGKALREATAGRIVPIGLELGGNDPAYVRADADLKYVAAQLVDGAVFNTGQSCCAVERLYVHESIHDNFVKELQDELGHYNVGDPFDTTTNVGPAISAAAVKNITAQIDDALSKGAHDATPKNPSFSSLPTKGFYIAPRLLTGVNHTMDVMREETFGPVIPVCKVASDEEAIALMNDSNYGLTASVWTKDIQEGHKIIAELDAGTVFVNRCDYPNPDLAWSGWKDSGLGCTLGPKGFDAFVKLKSWHIKEVHG</sequence>
<evidence type="ECO:0000256" key="1">
    <source>
        <dbReference type="ARBA" id="ARBA00009986"/>
    </source>
</evidence>
<gene>
    <name evidence="9" type="ORF">BU24DRAFT_48285</name>
</gene>
<dbReference type="FunFam" id="3.40.309.10:FF:000009">
    <property type="entry name" value="Aldehyde dehydrogenase A"/>
    <property type="match status" value="1"/>
</dbReference>
<name>A0A6A5XD30_9PLEO</name>
<dbReference type="Pfam" id="PF00171">
    <property type="entry name" value="Aldedh"/>
    <property type="match status" value="1"/>
</dbReference>
<dbReference type="PANTHER" id="PTHR11699">
    <property type="entry name" value="ALDEHYDE DEHYDROGENASE-RELATED"/>
    <property type="match status" value="1"/>
</dbReference>
<accession>A0A6A5XD30</accession>
<dbReference type="Gene3D" id="3.40.309.10">
    <property type="entry name" value="Aldehyde Dehydrogenase, Chain A, domain 2"/>
    <property type="match status" value="1"/>
</dbReference>
<feature type="domain" description="Aldehyde dehydrogenase" evidence="8">
    <location>
        <begin position="4"/>
        <end position="459"/>
    </location>
</feature>